<evidence type="ECO:0000256" key="3">
    <source>
        <dbReference type="ARBA" id="ARBA00011233"/>
    </source>
</evidence>
<dbReference type="STRING" id="1675527.AIOL_003303"/>
<dbReference type="PANTHER" id="PTHR30246">
    <property type="entry name" value="2-KETO-3-DEOXY-6-PHOSPHOGLUCONATE ALDOLASE"/>
    <property type="match status" value="1"/>
</dbReference>
<evidence type="ECO:0000256" key="1">
    <source>
        <dbReference type="ARBA" id="ARBA00004761"/>
    </source>
</evidence>
<reference evidence="6 7" key="1">
    <citation type="submission" date="2015-06" db="EMBL/GenBank/DDBJ databases">
        <title>Draft genome sequence of an Alphaproteobacteria species associated to the Mediterranean sponge Oscarella lobularis.</title>
        <authorList>
            <person name="Jourda C."/>
            <person name="Santini S."/>
            <person name="Claverie J.-M."/>
        </authorList>
    </citation>
    <scope>NUCLEOTIDE SEQUENCE [LARGE SCALE GENOMIC DNA]</scope>
    <source>
        <strain evidence="6">IGS</strain>
    </source>
</reference>
<accession>A0A0J9E6D2</accession>
<keyword evidence="5" id="KW-0119">Carbohydrate metabolism</keyword>
<dbReference type="InterPro" id="IPR013785">
    <property type="entry name" value="Aldolase_TIM"/>
</dbReference>
<comment type="pathway">
    <text evidence="1">Carbohydrate acid metabolism.</text>
</comment>
<organism evidence="6 7">
    <name type="scientific">Candidatus Rhodobacter oscarellae</name>
    <dbReference type="NCBI Taxonomy" id="1675527"/>
    <lineage>
        <taxon>Bacteria</taxon>
        <taxon>Pseudomonadati</taxon>
        <taxon>Pseudomonadota</taxon>
        <taxon>Alphaproteobacteria</taxon>
        <taxon>Rhodobacterales</taxon>
        <taxon>Rhodobacter group</taxon>
        <taxon>Rhodobacter</taxon>
    </lineage>
</organism>
<dbReference type="CDD" id="cd00452">
    <property type="entry name" value="KDPG_aldolase"/>
    <property type="match status" value="1"/>
</dbReference>
<evidence type="ECO:0000313" key="6">
    <source>
        <dbReference type="EMBL" id="KMW58330.1"/>
    </source>
</evidence>
<keyword evidence="7" id="KW-1185">Reference proteome</keyword>
<proteinExistence type="inferred from homology"/>
<dbReference type="PATRIC" id="fig|1675527.3.peg.3453"/>
<dbReference type="AlphaFoldDB" id="A0A0J9E6D2"/>
<dbReference type="EC" id="4.1.2.21" evidence="6"/>
<keyword evidence="4 6" id="KW-0456">Lyase</keyword>
<dbReference type="PANTHER" id="PTHR30246:SF1">
    <property type="entry name" value="2-DEHYDRO-3-DEOXY-6-PHOSPHOGALACTONATE ALDOLASE-RELATED"/>
    <property type="match status" value="1"/>
</dbReference>
<dbReference type="Gene3D" id="3.20.20.70">
    <property type="entry name" value="Aldolase class I"/>
    <property type="match status" value="1"/>
</dbReference>
<gene>
    <name evidence="6" type="ORF">AIOL_003303</name>
</gene>
<dbReference type="RefSeq" id="WP_049643949.1">
    <property type="nucleotide sequence ID" value="NZ_LFTY01000002.1"/>
</dbReference>
<comment type="subunit">
    <text evidence="3">Homotrimer.</text>
</comment>
<evidence type="ECO:0000256" key="2">
    <source>
        <dbReference type="ARBA" id="ARBA00006906"/>
    </source>
</evidence>
<dbReference type="InterPro" id="IPR000887">
    <property type="entry name" value="Aldlse_KDPG_KHG"/>
</dbReference>
<evidence type="ECO:0000313" key="7">
    <source>
        <dbReference type="Proteomes" id="UP000037178"/>
    </source>
</evidence>
<protein>
    <submittedName>
        <fullName evidence="6">2-dehydro-3-deoxyphosphogalactonate aldolase</fullName>
        <ecNumber evidence="6">4.1.2.21</ecNumber>
    </submittedName>
</protein>
<comment type="caution">
    <text evidence="6">The sequence shown here is derived from an EMBL/GenBank/DDBJ whole genome shotgun (WGS) entry which is preliminary data.</text>
</comment>
<dbReference type="GO" id="GO:0008674">
    <property type="term" value="F:2-dehydro-3-deoxy-6-phosphogalactonate aldolase activity"/>
    <property type="evidence" value="ECO:0007669"/>
    <property type="project" value="UniProtKB-EC"/>
</dbReference>
<dbReference type="Pfam" id="PF01081">
    <property type="entry name" value="Aldolase"/>
    <property type="match status" value="1"/>
</dbReference>
<name>A0A0J9E6D2_9RHOB</name>
<evidence type="ECO:0000256" key="4">
    <source>
        <dbReference type="ARBA" id="ARBA00023239"/>
    </source>
</evidence>
<dbReference type="NCBIfam" id="NF006600">
    <property type="entry name" value="PRK09140.1"/>
    <property type="match status" value="1"/>
</dbReference>
<dbReference type="EMBL" id="LFTY01000002">
    <property type="protein sequence ID" value="KMW58330.1"/>
    <property type="molecule type" value="Genomic_DNA"/>
</dbReference>
<comment type="similarity">
    <text evidence="2">Belongs to the KHG/KDPG aldolase family.</text>
</comment>
<sequence length="206" mass="21317">MTSPDMYRLIAILRGLNPERAEETGSLLIETGINTIEVPLNRPGALEAIERLARAFGDQALIGAGTVLTAEDVQRVKDAGGQIVVSPDCNPEIIRATKAAGMISAPGVFTATEAFTALRAGADILKTFPANVLKPSGLKALRAVLPAEAPVVAVGSIPAESFGDWVAAGASGFGLGSLLFDPSLETSELRTRADALTGCIDKVFSS</sequence>
<evidence type="ECO:0000256" key="5">
    <source>
        <dbReference type="ARBA" id="ARBA00023277"/>
    </source>
</evidence>
<dbReference type="Proteomes" id="UP000037178">
    <property type="component" value="Unassembled WGS sequence"/>
</dbReference>
<dbReference type="SUPFAM" id="SSF51569">
    <property type="entry name" value="Aldolase"/>
    <property type="match status" value="1"/>
</dbReference>